<evidence type="ECO:0000259" key="2">
    <source>
        <dbReference type="Pfam" id="PF07727"/>
    </source>
</evidence>
<feature type="region of interest" description="Disordered" evidence="1">
    <location>
        <begin position="109"/>
        <end position="129"/>
    </location>
</feature>
<dbReference type="EMBL" id="CAJHJG010004083">
    <property type="protein sequence ID" value="CAD6938281.1"/>
    <property type="molecule type" value="Genomic_DNA"/>
</dbReference>
<comment type="caution">
    <text evidence="3">The sequence shown here is derived from an EMBL/GenBank/DDBJ whole genome shotgun (WGS) entry which is preliminary data.</text>
</comment>
<evidence type="ECO:0000256" key="1">
    <source>
        <dbReference type="SAM" id="MobiDB-lite"/>
    </source>
</evidence>
<organism evidence="3 4">
    <name type="scientific">Tilletia caries</name>
    <name type="common">wheat bunt fungus</name>
    <dbReference type="NCBI Taxonomy" id="13290"/>
    <lineage>
        <taxon>Eukaryota</taxon>
        <taxon>Fungi</taxon>
        <taxon>Dikarya</taxon>
        <taxon>Basidiomycota</taxon>
        <taxon>Ustilaginomycotina</taxon>
        <taxon>Exobasidiomycetes</taxon>
        <taxon>Tilletiales</taxon>
        <taxon>Tilletiaceae</taxon>
        <taxon>Tilletia</taxon>
    </lineage>
</organism>
<dbReference type="Proteomes" id="UP000836402">
    <property type="component" value="Unassembled WGS sequence"/>
</dbReference>
<dbReference type="Pfam" id="PF07727">
    <property type="entry name" value="RVT_2"/>
    <property type="match status" value="1"/>
</dbReference>
<proteinExistence type="predicted"/>
<dbReference type="InterPro" id="IPR013103">
    <property type="entry name" value="RVT_2"/>
</dbReference>
<feature type="non-terminal residue" evidence="3">
    <location>
        <position position="1"/>
    </location>
</feature>
<keyword evidence="4" id="KW-1185">Reference proteome</keyword>
<evidence type="ECO:0000313" key="4">
    <source>
        <dbReference type="Proteomes" id="UP000836402"/>
    </source>
</evidence>
<feature type="domain" description="Reverse transcriptase Ty1/copia-type" evidence="2">
    <location>
        <begin position="2"/>
        <end position="88"/>
    </location>
</feature>
<protein>
    <recommendedName>
        <fullName evidence="2">Reverse transcriptase Ty1/copia-type domain-containing protein</fullName>
    </recommendedName>
</protein>
<accession>A0ABN7J074</accession>
<evidence type="ECO:0000313" key="3">
    <source>
        <dbReference type="EMBL" id="CAD6938281.1"/>
    </source>
</evidence>
<sequence>LKLRRALYGLKQSAHDWYAVLRDSLKTIGFEQCALDPTIYVRNGDNAAMLLVYVDDILVAAPKGGSVEATKAELLSLFKGTDLGPAHYCLASGSSGTASRRPYRWIKRGTPKKSSLDSECRIASPPRRQ</sequence>
<name>A0ABN7J074_9BASI</name>
<gene>
    <name evidence="3" type="ORF">JKIAZH3_G3848</name>
</gene>
<reference evidence="3" key="1">
    <citation type="submission" date="2020-10" db="EMBL/GenBank/DDBJ databases">
        <authorList>
            <person name="Sedaghatjoo S."/>
        </authorList>
    </citation>
    <scope>NUCLEOTIDE SEQUENCE</scope>
    <source>
        <strain evidence="3">AZH3</strain>
    </source>
</reference>